<dbReference type="InterPro" id="IPR051459">
    <property type="entry name" value="Cytochrome_c-type_DH"/>
</dbReference>
<dbReference type="RefSeq" id="WP_307159633.1">
    <property type="nucleotide sequence ID" value="NZ_JAUSWH010000015.1"/>
</dbReference>
<accession>A0ABU0IIG4</accession>
<organism evidence="7 8">
    <name type="scientific">Rhizobium paknamense</name>
    <dbReference type="NCBI Taxonomy" id="1206817"/>
    <lineage>
        <taxon>Bacteria</taxon>
        <taxon>Pseudomonadati</taxon>
        <taxon>Pseudomonadota</taxon>
        <taxon>Alphaproteobacteria</taxon>
        <taxon>Hyphomicrobiales</taxon>
        <taxon>Rhizobiaceae</taxon>
        <taxon>Rhizobium/Agrobacterium group</taxon>
        <taxon>Rhizobium</taxon>
    </lineage>
</organism>
<protein>
    <submittedName>
        <fullName evidence="7">Thiosulfate dehydrogenase</fullName>
        <ecNumber evidence="7">1.8.2.2</ecNumber>
    </submittedName>
</protein>
<keyword evidence="7" id="KW-0560">Oxidoreductase</keyword>
<dbReference type="InterPro" id="IPR009056">
    <property type="entry name" value="Cyt_c-like_dom"/>
</dbReference>
<evidence type="ECO:0000256" key="3">
    <source>
        <dbReference type="ARBA" id="ARBA00023004"/>
    </source>
</evidence>
<evidence type="ECO:0000256" key="4">
    <source>
        <dbReference type="PROSITE-ProRule" id="PRU00433"/>
    </source>
</evidence>
<evidence type="ECO:0000259" key="6">
    <source>
        <dbReference type="PROSITE" id="PS51007"/>
    </source>
</evidence>
<dbReference type="Gene3D" id="1.10.760.10">
    <property type="entry name" value="Cytochrome c-like domain"/>
    <property type="match status" value="2"/>
</dbReference>
<dbReference type="Pfam" id="PF21342">
    <property type="entry name" value="SoxA-TsdA_cyt-c"/>
    <property type="match status" value="1"/>
</dbReference>
<keyword evidence="1 4" id="KW-0349">Heme</keyword>
<sequence>MQGEPQNRDRSGPTHATRGGAARKLIVAAGGGIALAALGTLAYELDVLPAWLVGERVVETAAQDMDKKSFQPPDETDIPDDEFGAAVRRGREIFTNTGTAASTHVGNGLSCSNCHLNSGRQPLSAPMWAAWVTYPKYRSKNKQINTMEDRVMGCFNYSMNAQASTSGKAPPHGDDIYRDLETYFYWLATGAPTNTKLEGVGFGSVKKPVGGYDLDRGAEVFADNCAVCHGVEGQGQKDINGRYTFPPLWGGDSYNWGAGMARIDTAAAFIKHNMPLSQPGKLTDQQAWDVAAFLDSHERPKDPRQKGSVEDNRKANHDGDETLYGQTVNGKLIGVGAAALPVLPSPAAGQ</sequence>
<feature type="domain" description="Cytochrome c" evidence="6">
    <location>
        <begin position="85"/>
        <end position="188"/>
    </location>
</feature>
<dbReference type="EMBL" id="JAUSWH010000015">
    <property type="protein sequence ID" value="MDQ0457462.1"/>
    <property type="molecule type" value="Genomic_DNA"/>
</dbReference>
<dbReference type="Pfam" id="PF00034">
    <property type="entry name" value="Cytochrom_C"/>
    <property type="match status" value="1"/>
</dbReference>
<feature type="compositionally biased region" description="Basic and acidic residues" evidence="5">
    <location>
        <begin position="295"/>
        <end position="320"/>
    </location>
</feature>
<evidence type="ECO:0000256" key="1">
    <source>
        <dbReference type="ARBA" id="ARBA00022617"/>
    </source>
</evidence>
<evidence type="ECO:0000313" key="8">
    <source>
        <dbReference type="Proteomes" id="UP001235269"/>
    </source>
</evidence>
<dbReference type="EC" id="1.8.2.2" evidence="7"/>
<feature type="region of interest" description="Disordered" evidence="5">
    <location>
        <begin position="295"/>
        <end position="323"/>
    </location>
</feature>
<name>A0ABU0IIG4_9HYPH</name>
<dbReference type="Proteomes" id="UP001235269">
    <property type="component" value="Unassembled WGS sequence"/>
</dbReference>
<evidence type="ECO:0000256" key="5">
    <source>
        <dbReference type="SAM" id="MobiDB-lite"/>
    </source>
</evidence>
<dbReference type="PANTHER" id="PTHR35008:SF9">
    <property type="entry name" value="CYTOCHROME C DOMAIN-CONTAINING PROTEIN"/>
    <property type="match status" value="1"/>
</dbReference>
<dbReference type="SUPFAM" id="SSF46626">
    <property type="entry name" value="Cytochrome c"/>
    <property type="match status" value="2"/>
</dbReference>
<feature type="domain" description="Cytochrome c" evidence="6">
    <location>
        <begin position="212"/>
        <end position="298"/>
    </location>
</feature>
<evidence type="ECO:0000313" key="7">
    <source>
        <dbReference type="EMBL" id="MDQ0457462.1"/>
    </source>
</evidence>
<keyword evidence="3 4" id="KW-0408">Iron</keyword>
<proteinExistence type="predicted"/>
<gene>
    <name evidence="7" type="ORF">QO005_003820</name>
</gene>
<keyword evidence="2 4" id="KW-0479">Metal-binding</keyword>
<dbReference type="InterPro" id="IPR036909">
    <property type="entry name" value="Cyt_c-like_dom_sf"/>
</dbReference>
<dbReference type="GO" id="GO:0050338">
    <property type="term" value="F:thiosulfate dehydrogenase activity"/>
    <property type="evidence" value="ECO:0007669"/>
    <property type="project" value="UniProtKB-EC"/>
</dbReference>
<reference evidence="7 8" key="1">
    <citation type="submission" date="2023-07" db="EMBL/GenBank/DDBJ databases">
        <title>Genomic Encyclopedia of Type Strains, Phase IV (KMG-IV): sequencing the most valuable type-strain genomes for metagenomic binning, comparative biology and taxonomic classification.</title>
        <authorList>
            <person name="Goeker M."/>
        </authorList>
    </citation>
    <scope>NUCLEOTIDE SEQUENCE [LARGE SCALE GENOMIC DNA]</scope>
    <source>
        <strain evidence="7 8">DSM 100301</strain>
    </source>
</reference>
<keyword evidence="8" id="KW-1185">Reference proteome</keyword>
<dbReference type="PROSITE" id="PS51007">
    <property type="entry name" value="CYTC"/>
    <property type="match status" value="2"/>
</dbReference>
<dbReference type="PANTHER" id="PTHR35008">
    <property type="entry name" value="BLL4482 PROTEIN-RELATED"/>
    <property type="match status" value="1"/>
</dbReference>
<comment type="caution">
    <text evidence="7">The sequence shown here is derived from an EMBL/GenBank/DDBJ whole genome shotgun (WGS) entry which is preliminary data.</text>
</comment>
<evidence type="ECO:0000256" key="2">
    <source>
        <dbReference type="ARBA" id="ARBA00022723"/>
    </source>
</evidence>